<protein>
    <recommendedName>
        <fullName evidence="11">Cysteine desulfurase IscS</fullName>
        <ecNumber evidence="11">2.8.1.7</ecNumber>
    </recommendedName>
</protein>
<comment type="pathway">
    <text evidence="11">Cofactor biosynthesis; iron-sulfur cluster biosynthesis.</text>
</comment>
<dbReference type="GO" id="GO:0044571">
    <property type="term" value="P:[2Fe-2S] cluster assembly"/>
    <property type="evidence" value="ECO:0007669"/>
    <property type="project" value="UniProtKB-UniRule"/>
</dbReference>
<dbReference type="EC" id="2.8.1.7" evidence="11"/>
<evidence type="ECO:0000256" key="8">
    <source>
        <dbReference type="ARBA" id="ARBA00023004"/>
    </source>
</evidence>
<dbReference type="PANTHER" id="PTHR11601:SF34">
    <property type="entry name" value="CYSTEINE DESULFURASE"/>
    <property type="match status" value="1"/>
</dbReference>
<evidence type="ECO:0000256" key="4">
    <source>
        <dbReference type="ARBA" id="ARBA00022679"/>
    </source>
</evidence>
<keyword evidence="7 11" id="KW-0663">Pyridoxal phosphate</keyword>
<evidence type="ECO:0000259" key="13">
    <source>
        <dbReference type="Pfam" id="PF00266"/>
    </source>
</evidence>
<feature type="binding site" evidence="11">
    <location>
        <begin position="71"/>
        <end position="72"/>
    </location>
    <ligand>
        <name>pyridoxal 5'-phosphate</name>
        <dbReference type="ChEBI" id="CHEBI:597326"/>
    </ligand>
</feature>
<dbReference type="InterPro" id="IPR020578">
    <property type="entry name" value="Aminotrans_V_PyrdxlP_BS"/>
</dbReference>
<feature type="active site" description="Cysteine persulfide intermediate" evidence="11">
    <location>
        <position position="325"/>
    </location>
</feature>
<dbReference type="NCBIfam" id="TIGR03402">
    <property type="entry name" value="FeS_nifS"/>
    <property type="match status" value="1"/>
</dbReference>
<dbReference type="Gene3D" id="1.10.260.50">
    <property type="match status" value="1"/>
</dbReference>
<dbReference type="HAMAP" id="MF_00331">
    <property type="entry name" value="Cys_desulf_IscS"/>
    <property type="match status" value="1"/>
</dbReference>
<comment type="subcellular location">
    <subcellularLocation>
        <location evidence="11">Cytoplasm</location>
    </subcellularLocation>
</comment>
<feature type="binding site" evidence="11">
    <location>
        <position position="151"/>
    </location>
    <ligand>
        <name>pyridoxal 5'-phosphate</name>
        <dbReference type="ChEBI" id="CHEBI:597326"/>
    </ligand>
</feature>
<feature type="modified residue" description="N6-(pyridoxal phosphate)lysine" evidence="11">
    <location>
        <position position="202"/>
    </location>
</feature>
<evidence type="ECO:0000256" key="2">
    <source>
        <dbReference type="ARBA" id="ARBA00006490"/>
    </source>
</evidence>
<evidence type="ECO:0000256" key="5">
    <source>
        <dbReference type="ARBA" id="ARBA00022714"/>
    </source>
</evidence>
<keyword evidence="6 11" id="KW-0479">Metal-binding</keyword>
<dbReference type="NCBIfam" id="NF002806">
    <property type="entry name" value="PRK02948.1"/>
    <property type="match status" value="1"/>
</dbReference>
<keyword evidence="4 11" id="KW-0808">Transferase</keyword>
<reference evidence="15" key="1">
    <citation type="submission" date="2016-10" db="EMBL/GenBank/DDBJ databases">
        <authorList>
            <person name="Varghese N."/>
            <person name="Submissions S."/>
        </authorList>
    </citation>
    <scope>NUCLEOTIDE SEQUENCE [LARGE SCALE GENOMIC DNA]</scope>
    <source>
        <strain evidence="15">DSM 2179</strain>
    </source>
</reference>
<sequence length="404" mass="44012">MRHIYFDHASTTATDPVVANAMLDYMTTKFGNPSSPHYFGRQVRKEVVDARQQLADLIGATADEIFYTSGGSESDNFALKGIAFANQKKGNHIITTQIEHHAVLHTCQWLEKHGFTVTYLPVDEFGLVSVEAVKQAITDKTILISVMFANNEVGTIEPIVEIAALAKEKGIYFHTDAVQAVSHVPIDVKAMNIDLLSLSGHKFYGPKGIGALYIRRGVKIETVQHGGAQERKLRAGTENVPAIVGLGIAAQKALSELKTEKNRLESLRDKLIQGIEAKIPDAKLNGHRLQRLPGNVNFSFRFVEGESLLLTLDMKGIAASSGSACTSGSLDPSHVLLAMGLTHEVAHGSLRLTLGRENTEADIDYMLEVLSEIVARLRSMSPLNEEHTTGIMASEGKTYQKANG</sequence>
<comment type="similarity">
    <text evidence="2 11">Belongs to the class-V pyridoxal-phosphate-dependent aminotransferase family. NifS/IscS subfamily.</text>
</comment>
<evidence type="ECO:0000256" key="12">
    <source>
        <dbReference type="RuleBase" id="RU004504"/>
    </source>
</evidence>
<evidence type="ECO:0000256" key="1">
    <source>
        <dbReference type="ARBA" id="ARBA00001933"/>
    </source>
</evidence>
<dbReference type="PIRSF" id="PIRSF005572">
    <property type="entry name" value="NifS"/>
    <property type="match status" value="1"/>
</dbReference>
<dbReference type="InterPro" id="IPR015424">
    <property type="entry name" value="PyrdxlP-dep_Trfase"/>
</dbReference>
<feature type="binding site" evidence="11">
    <location>
        <begin position="199"/>
        <end position="201"/>
    </location>
    <ligand>
        <name>pyridoxal 5'-phosphate</name>
        <dbReference type="ChEBI" id="CHEBI:597326"/>
    </ligand>
</feature>
<feature type="binding site" evidence="11">
    <location>
        <position position="237"/>
    </location>
    <ligand>
        <name>pyridoxal 5'-phosphate</name>
        <dbReference type="ChEBI" id="CHEBI:597326"/>
    </ligand>
</feature>
<evidence type="ECO:0000256" key="9">
    <source>
        <dbReference type="ARBA" id="ARBA00023014"/>
    </source>
</evidence>
<dbReference type="FunFam" id="3.40.640.10:FF:000003">
    <property type="entry name" value="Cysteine desulfurase IscS"/>
    <property type="match status" value="1"/>
</dbReference>
<dbReference type="STRING" id="84035.SAMN05660742_10316"/>
<dbReference type="InterPro" id="IPR000192">
    <property type="entry name" value="Aminotrans_V_dom"/>
</dbReference>
<dbReference type="Gene3D" id="3.90.1150.10">
    <property type="entry name" value="Aspartate Aminotransferase, domain 1"/>
    <property type="match status" value="1"/>
</dbReference>
<feature type="binding site" description="via persulfide group" evidence="11">
    <location>
        <position position="325"/>
    </location>
    <ligand>
        <name>[2Fe-2S] cluster</name>
        <dbReference type="ChEBI" id="CHEBI:190135"/>
        <note>ligand shared with IscU</note>
    </ligand>
</feature>
<dbReference type="GO" id="GO:0006520">
    <property type="term" value="P:amino acid metabolic process"/>
    <property type="evidence" value="ECO:0007669"/>
    <property type="project" value="InterPro"/>
</dbReference>
<dbReference type="GO" id="GO:1990221">
    <property type="term" value="C:L-cysteine desulfurase complex"/>
    <property type="evidence" value="ECO:0007669"/>
    <property type="project" value="UniProtKB-ARBA"/>
</dbReference>
<evidence type="ECO:0000256" key="6">
    <source>
        <dbReference type="ARBA" id="ARBA00022723"/>
    </source>
</evidence>
<proteinExistence type="inferred from homology"/>
<comment type="catalytic activity">
    <reaction evidence="10 11">
        <text>(sulfur carrier)-H + L-cysteine = (sulfur carrier)-SH + L-alanine</text>
        <dbReference type="Rhea" id="RHEA:43892"/>
        <dbReference type="Rhea" id="RHEA-COMP:14737"/>
        <dbReference type="Rhea" id="RHEA-COMP:14739"/>
        <dbReference type="ChEBI" id="CHEBI:29917"/>
        <dbReference type="ChEBI" id="CHEBI:35235"/>
        <dbReference type="ChEBI" id="CHEBI:57972"/>
        <dbReference type="ChEBI" id="CHEBI:64428"/>
        <dbReference type="EC" id="2.8.1.7"/>
    </reaction>
</comment>
<organism evidence="14 15">
    <name type="scientific">Propionispira arboris</name>
    <dbReference type="NCBI Taxonomy" id="84035"/>
    <lineage>
        <taxon>Bacteria</taxon>
        <taxon>Bacillati</taxon>
        <taxon>Bacillota</taxon>
        <taxon>Negativicutes</taxon>
        <taxon>Selenomonadales</taxon>
        <taxon>Selenomonadaceae</taxon>
        <taxon>Propionispira</taxon>
    </lineage>
</organism>
<keyword evidence="15" id="KW-1185">Reference proteome</keyword>
<keyword evidence="5 11" id="KW-0001">2Fe-2S</keyword>
<evidence type="ECO:0000256" key="7">
    <source>
        <dbReference type="ARBA" id="ARBA00022898"/>
    </source>
</evidence>
<comment type="subunit">
    <text evidence="11">Homodimer. Forms a heterotetramer with IscU, interacts with other sulfur acceptors.</text>
</comment>
<name>A0A1H6VWM5_9FIRM</name>
<dbReference type="GO" id="GO:0030170">
    <property type="term" value="F:pyridoxal phosphate binding"/>
    <property type="evidence" value="ECO:0007669"/>
    <property type="project" value="UniProtKB-UniRule"/>
</dbReference>
<dbReference type="RefSeq" id="WP_091829304.1">
    <property type="nucleotide sequence ID" value="NZ_FNZK01000003.1"/>
</dbReference>
<dbReference type="PANTHER" id="PTHR11601">
    <property type="entry name" value="CYSTEINE DESULFURYLASE FAMILY MEMBER"/>
    <property type="match status" value="1"/>
</dbReference>
<dbReference type="InterPro" id="IPR010240">
    <property type="entry name" value="Cys_deSase_IscS"/>
</dbReference>
<gene>
    <name evidence="11" type="primary">iscS</name>
    <name evidence="14" type="ORF">SAMN05660742_10316</name>
</gene>
<evidence type="ECO:0000313" key="14">
    <source>
        <dbReference type="EMBL" id="SEJ06237.1"/>
    </source>
</evidence>
<evidence type="ECO:0000313" key="15">
    <source>
        <dbReference type="Proteomes" id="UP000199662"/>
    </source>
</evidence>
<accession>A0A1H6VWM5</accession>
<evidence type="ECO:0000256" key="3">
    <source>
        <dbReference type="ARBA" id="ARBA00022490"/>
    </source>
</evidence>
<keyword evidence="8 11" id="KW-0408">Iron</keyword>
<feature type="domain" description="Aminotransferase class V" evidence="13">
    <location>
        <begin position="4"/>
        <end position="365"/>
    </location>
</feature>
<comment type="cofactor">
    <cofactor evidence="1 11 12">
        <name>pyridoxal 5'-phosphate</name>
        <dbReference type="ChEBI" id="CHEBI:597326"/>
    </cofactor>
</comment>
<dbReference type="GO" id="GO:0046872">
    <property type="term" value="F:metal ion binding"/>
    <property type="evidence" value="ECO:0007669"/>
    <property type="project" value="UniProtKB-KW"/>
</dbReference>
<dbReference type="GO" id="GO:0031071">
    <property type="term" value="F:cysteine desulfurase activity"/>
    <property type="evidence" value="ECO:0007669"/>
    <property type="project" value="UniProtKB-UniRule"/>
</dbReference>
<evidence type="ECO:0000256" key="11">
    <source>
        <dbReference type="HAMAP-Rule" id="MF_00331"/>
    </source>
</evidence>
<dbReference type="UniPathway" id="UPA00266"/>
<dbReference type="InterPro" id="IPR016454">
    <property type="entry name" value="Cysteine_dSase"/>
</dbReference>
<keyword evidence="3 11" id="KW-0963">Cytoplasm</keyword>
<dbReference type="Proteomes" id="UP000199662">
    <property type="component" value="Unassembled WGS sequence"/>
</dbReference>
<dbReference type="Pfam" id="PF00266">
    <property type="entry name" value="Aminotran_5"/>
    <property type="match status" value="1"/>
</dbReference>
<dbReference type="InterPro" id="IPR017772">
    <property type="entry name" value="Cys_deSase_NifS_bac/arc"/>
</dbReference>
<dbReference type="EMBL" id="FNZK01000003">
    <property type="protein sequence ID" value="SEJ06237.1"/>
    <property type="molecule type" value="Genomic_DNA"/>
</dbReference>
<dbReference type="SUPFAM" id="SSF53383">
    <property type="entry name" value="PLP-dependent transferases"/>
    <property type="match status" value="1"/>
</dbReference>
<keyword evidence="9 11" id="KW-0411">Iron-sulfur</keyword>
<comment type="function">
    <text evidence="11">Master enzyme that delivers sulfur to a number of partners involved in Fe-S cluster assembly, tRNA modification or cofactor biosynthesis. Catalyzes the removal of elemental sulfur atoms from cysteine to produce alanine. Functions as a sulfur delivery protein for Fe-S cluster synthesis onto IscU, an Fe-S scaffold assembly protein, as well as other S acceptor proteins.</text>
</comment>
<dbReference type="InterPro" id="IPR015422">
    <property type="entry name" value="PyrdxlP-dep_Trfase_small"/>
</dbReference>
<feature type="binding site" evidence="11">
    <location>
        <position position="179"/>
    </location>
    <ligand>
        <name>pyridoxal 5'-phosphate</name>
        <dbReference type="ChEBI" id="CHEBI:597326"/>
    </ligand>
</feature>
<dbReference type="Gene3D" id="3.40.640.10">
    <property type="entry name" value="Type I PLP-dependent aspartate aminotransferase-like (Major domain)"/>
    <property type="match status" value="1"/>
</dbReference>
<evidence type="ECO:0000256" key="10">
    <source>
        <dbReference type="ARBA" id="ARBA00050776"/>
    </source>
</evidence>
<dbReference type="InterPro" id="IPR015421">
    <property type="entry name" value="PyrdxlP-dep_Trfase_major"/>
</dbReference>
<dbReference type="GO" id="GO:0051537">
    <property type="term" value="F:2 iron, 2 sulfur cluster binding"/>
    <property type="evidence" value="ECO:0007669"/>
    <property type="project" value="UniProtKB-UniRule"/>
</dbReference>
<dbReference type="AlphaFoldDB" id="A0A1H6VWM5"/>
<dbReference type="PROSITE" id="PS00595">
    <property type="entry name" value="AA_TRANSFER_CLASS_5"/>
    <property type="match status" value="1"/>
</dbReference>